<geneLocation type="plasmid" evidence="2">
    <name>prln3</name>
</geneLocation>
<evidence type="ECO:0000313" key="1">
    <source>
        <dbReference type="EMBL" id="AUW47581.1"/>
    </source>
</evidence>
<dbReference type="AlphaFoldDB" id="A0A2K9ZHR2"/>
<evidence type="ECO:0000313" key="2">
    <source>
        <dbReference type="Proteomes" id="UP000238523"/>
    </source>
</evidence>
<keyword evidence="1" id="KW-0614">Plasmid</keyword>
<proteinExistence type="predicted"/>
<dbReference type="Proteomes" id="UP000238523">
    <property type="component" value="Plasmid pRLN3"/>
</dbReference>
<accession>A0A2K9ZHR2</accession>
<reference evidence="1 2" key="1">
    <citation type="submission" date="2017-11" db="EMBL/GenBank/DDBJ databases">
        <title>Complete genome of Rhizobium leguminosarum Norway, an ineffective micro-symbiont.</title>
        <authorList>
            <person name="Hoffrichter A."/>
            <person name="Liang J."/>
            <person name="Brachmann A."/>
            <person name="Marin M."/>
        </authorList>
    </citation>
    <scope>NUCLEOTIDE SEQUENCE [LARGE SCALE GENOMIC DNA]</scope>
    <source>
        <strain evidence="1 2">Norway</strain>
        <plasmid evidence="2">Plasmid prln3</plasmid>
    </source>
</reference>
<dbReference type="EMBL" id="CP025015">
    <property type="protein sequence ID" value="AUW47581.1"/>
    <property type="molecule type" value="Genomic_DNA"/>
</dbReference>
<dbReference type="RefSeq" id="WP_158687009.1">
    <property type="nucleotide sequence ID" value="NZ_CP025015.1"/>
</dbReference>
<name>A0A2K9ZHR2_RHILE</name>
<gene>
    <name evidence="1" type="ORF">CUJ84_pRLN3000469</name>
</gene>
<protein>
    <submittedName>
        <fullName evidence="1">Uncharacterized protein</fullName>
    </submittedName>
</protein>
<organism evidence="1 2">
    <name type="scientific">Rhizobium leguminosarum</name>
    <dbReference type="NCBI Taxonomy" id="384"/>
    <lineage>
        <taxon>Bacteria</taxon>
        <taxon>Pseudomonadati</taxon>
        <taxon>Pseudomonadota</taxon>
        <taxon>Alphaproteobacteria</taxon>
        <taxon>Hyphomicrobiales</taxon>
        <taxon>Rhizobiaceae</taxon>
        <taxon>Rhizobium/Agrobacterium group</taxon>
        <taxon>Rhizobium</taxon>
    </lineage>
</organism>
<sequence>MPSFNLGLEVTRQQFTETLWLFREKLLNGFHFNVGQGADNHWPIKSWGASFEL</sequence>